<organism evidence="2 3">
    <name type="scientific">Lodderomyces elongisporus (strain ATCC 11503 / CBS 2605 / JCM 1781 / NBRC 1676 / NRRL YB-4239)</name>
    <name type="common">Yeast</name>
    <name type="synonym">Saccharomyces elongisporus</name>
    <dbReference type="NCBI Taxonomy" id="379508"/>
    <lineage>
        <taxon>Eukaryota</taxon>
        <taxon>Fungi</taxon>
        <taxon>Dikarya</taxon>
        <taxon>Ascomycota</taxon>
        <taxon>Saccharomycotina</taxon>
        <taxon>Pichiomycetes</taxon>
        <taxon>Debaryomycetaceae</taxon>
        <taxon>Candida/Lodderomyces clade</taxon>
        <taxon>Lodderomyces</taxon>
    </lineage>
</organism>
<dbReference type="HOGENOM" id="CLU_520810_0_0_1"/>
<protein>
    <submittedName>
        <fullName evidence="2">Uncharacterized protein</fullName>
    </submittedName>
</protein>
<feature type="compositionally biased region" description="Low complexity" evidence="1">
    <location>
        <begin position="61"/>
        <end position="72"/>
    </location>
</feature>
<feature type="compositionally biased region" description="Polar residues" evidence="1">
    <location>
        <begin position="298"/>
        <end position="307"/>
    </location>
</feature>
<feature type="compositionally biased region" description="Polar residues" evidence="1">
    <location>
        <begin position="419"/>
        <end position="432"/>
    </location>
</feature>
<dbReference type="InParanoid" id="A5E3Q5"/>
<keyword evidence="3" id="KW-1185">Reference proteome</keyword>
<feature type="compositionally biased region" description="Acidic residues" evidence="1">
    <location>
        <begin position="363"/>
        <end position="394"/>
    </location>
</feature>
<feature type="region of interest" description="Disordered" evidence="1">
    <location>
        <begin position="185"/>
        <end position="316"/>
    </location>
</feature>
<accession>A5E3Q5</accession>
<dbReference type="AlphaFoldDB" id="A5E3Q5"/>
<feature type="compositionally biased region" description="Polar residues" evidence="1">
    <location>
        <begin position="191"/>
        <end position="204"/>
    </location>
</feature>
<evidence type="ECO:0000313" key="3">
    <source>
        <dbReference type="Proteomes" id="UP000001996"/>
    </source>
</evidence>
<name>A5E3Q5_LODEL</name>
<feature type="region of interest" description="Disordered" evidence="1">
    <location>
        <begin position="359"/>
        <end position="458"/>
    </location>
</feature>
<dbReference type="VEuPathDB" id="FungiDB:LELG_04243"/>
<feature type="compositionally biased region" description="Basic and acidic residues" evidence="1">
    <location>
        <begin position="43"/>
        <end position="52"/>
    </location>
</feature>
<dbReference type="Proteomes" id="UP000001996">
    <property type="component" value="Unassembled WGS sequence"/>
</dbReference>
<feature type="compositionally biased region" description="Low complexity" evidence="1">
    <location>
        <begin position="243"/>
        <end position="261"/>
    </location>
</feature>
<feature type="compositionally biased region" description="Basic and acidic residues" evidence="1">
    <location>
        <begin position="395"/>
        <end position="409"/>
    </location>
</feature>
<reference evidence="2 3" key="1">
    <citation type="journal article" date="2009" name="Nature">
        <title>Evolution of pathogenicity and sexual reproduction in eight Candida genomes.</title>
        <authorList>
            <person name="Butler G."/>
            <person name="Rasmussen M.D."/>
            <person name="Lin M.F."/>
            <person name="Santos M.A."/>
            <person name="Sakthikumar S."/>
            <person name="Munro C.A."/>
            <person name="Rheinbay E."/>
            <person name="Grabherr M."/>
            <person name="Forche A."/>
            <person name="Reedy J.L."/>
            <person name="Agrafioti I."/>
            <person name="Arnaud M.B."/>
            <person name="Bates S."/>
            <person name="Brown A.J."/>
            <person name="Brunke S."/>
            <person name="Costanzo M.C."/>
            <person name="Fitzpatrick D.A."/>
            <person name="de Groot P.W."/>
            <person name="Harris D."/>
            <person name="Hoyer L.L."/>
            <person name="Hube B."/>
            <person name="Klis F.M."/>
            <person name="Kodira C."/>
            <person name="Lennard N."/>
            <person name="Logue M.E."/>
            <person name="Martin R."/>
            <person name="Neiman A.M."/>
            <person name="Nikolaou E."/>
            <person name="Quail M.A."/>
            <person name="Quinn J."/>
            <person name="Santos M.C."/>
            <person name="Schmitzberger F.F."/>
            <person name="Sherlock G."/>
            <person name="Shah P."/>
            <person name="Silverstein K.A."/>
            <person name="Skrzypek M.S."/>
            <person name="Soll D."/>
            <person name="Staggs R."/>
            <person name="Stansfield I."/>
            <person name="Stumpf M.P."/>
            <person name="Sudbery P.E."/>
            <person name="Srikantha T."/>
            <person name="Zeng Q."/>
            <person name="Berman J."/>
            <person name="Berriman M."/>
            <person name="Heitman J."/>
            <person name="Gow N.A."/>
            <person name="Lorenz M.C."/>
            <person name="Birren B.W."/>
            <person name="Kellis M."/>
            <person name="Cuomo C.A."/>
        </authorList>
    </citation>
    <scope>NUCLEOTIDE SEQUENCE [LARGE SCALE GENOMIC DNA]</scope>
    <source>
        <strain evidence="3">ATCC 11503 / BCRC 21390 / CBS 2605 / JCM 1781 / NBRC 1676 / NRRL YB-4239</strain>
    </source>
</reference>
<feature type="compositionally biased region" description="Polar residues" evidence="1">
    <location>
        <begin position="133"/>
        <end position="144"/>
    </location>
</feature>
<feature type="compositionally biased region" description="Basic and acidic residues" evidence="1">
    <location>
        <begin position="85"/>
        <end position="105"/>
    </location>
</feature>
<sequence length="523" mass="59827">MSDNVERHKSTRWVKGVPTYGDWGDDEDDSYGYDYNDDDVGDEATHRNKPYDGDQTSGAVTHDLTTDHQTLTSAPMPALPQNIQDKYKDIISDAKRDHKNDDNVGDKLVLSIDHNNDDLSSNSSDDDEKANPVSFQDSRNYQNSGHEHLNEAQQPFLNRTKAISLEEVPHTYEEAVPGAFRSEYKQDSKFDQNNSGDGDDLQNSIEKKKVDGANSTSKATSQYDVYAEDEEINDEKADVEPSQYPYQYKQQYQTQQHYQDQNTPIMDNSRRNDFFVPPTPTYSEFSTHSGHTEPASEASFQSDTSIQAEPHDLNIGKTHYREHNDEKSVLESHKLHVQQTNSPEINGTTDKLVLSIDNKRDEVDSDSTDDDWGYNGPESDDDDDNDDEDDDDDEERKRQTYSEKNKDETTEPDIDTMISELSANTSDINSTLKQQQQQQQKQQQQQDQEILPNLRTSLQHDDENVAYHYEEFESPIAPLSTLLQHNEYLSGFAERKGSVRKPPARDEKEVGNDNIEKKRDEKM</sequence>
<evidence type="ECO:0000313" key="2">
    <source>
        <dbReference type="EMBL" id="EDK46063.1"/>
    </source>
</evidence>
<dbReference type="EMBL" id="CH981529">
    <property type="protein sequence ID" value="EDK46063.1"/>
    <property type="molecule type" value="Genomic_DNA"/>
</dbReference>
<feature type="region of interest" description="Disordered" evidence="1">
    <location>
        <begin position="493"/>
        <end position="523"/>
    </location>
</feature>
<feature type="compositionally biased region" description="Polar residues" evidence="1">
    <location>
        <begin position="213"/>
        <end position="223"/>
    </location>
</feature>
<feature type="compositionally biased region" description="Acidic residues" evidence="1">
    <location>
        <begin position="23"/>
        <end position="42"/>
    </location>
</feature>
<feature type="region of interest" description="Disordered" evidence="1">
    <location>
        <begin position="1"/>
        <end position="156"/>
    </location>
</feature>
<evidence type="ECO:0000256" key="1">
    <source>
        <dbReference type="SAM" id="MobiDB-lite"/>
    </source>
</evidence>
<feature type="compositionally biased region" description="Low complexity" evidence="1">
    <location>
        <begin position="433"/>
        <end position="448"/>
    </location>
</feature>
<gene>
    <name evidence="2" type="ORF">LELG_04243</name>
</gene>
<proteinExistence type="predicted"/>